<proteinExistence type="predicted"/>
<dbReference type="Proteomes" id="UP001165041">
    <property type="component" value="Unassembled WGS sequence"/>
</dbReference>
<dbReference type="AlphaFoldDB" id="A0A9W6Q803"/>
<protein>
    <recommendedName>
        <fullName evidence="3">Biopolymer transporter Tol</fullName>
    </recommendedName>
</protein>
<evidence type="ECO:0008006" key="3">
    <source>
        <dbReference type="Google" id="ProtNLM"/>
    </source>
</evidence>
<evidence type="ECO:0000313" key="2">
    <source>
        <dbReference type="Proteomes" id="UP001165041"/>
    </source>
</evidence>
<organism evidence="1 2">
    <name type="scientific">Kitasatospora phosalacinea</name>
    <dbReference type="NCBI Taxonomy" id="2065"/>
    <lineage>
        <taxon>Bacteria</taxon>
        <taxon>Bacillati</taxon>
        <taxon>Actinomycetota</taxon>
        <taxon>Actinomycetes</taxon>
        <taxon>Kitasatosporales</taxon>
        <taxon>Streptomycetaceae</taxon>
        <taxon>Kitasatospora</taxon>
    </lineage>
</organism>
<gene>
    <name evidence="1" type="ORF">Kpho02_37280</name>
</gene>
<evidence type="ECO:0000313" key="1">
    <source>
        <dbReference type="EMBL" id="GLW71429.1"/>
    </source>
</evidence>
<name>A0A9W6Q803_9ACTN</name>
<accession>A0A9W6Q803</accession>
<reference evidence="1" key="1">
    <citation type="submission" date="2023-02" db="EMBL/GenBank/DDBJ databases">
        <title>Kitasatospora phosalacinea NBRC 14627.</title>
        <authorList>
            <person name="Ichikawa N."/>
            <person name="Sato H."/>
            <person name="Tonouchi N."/>
        </authorList>
    </citation>
    <scope>NUCLEOTIDE SEQUENCE</scope>
    <source>
        <strain evidence="1">NBRC 14627</strain>
    </source>
</reference>
<dbReference type="RefSeq" id="WP_285737197.1">
    <property type="nucleotide sequence ID" value="NZ_BSSA01000012.1"/>
</dbReference>
<dbReference type="EMBL" id="BSSA01000012">
    <property type="protein sequence ID" value="GLW71429.1"/>
    <property type="molecule type" value="Genomic_DNA"/>
</dbReference>
<comment type="caution">
    <text evidence="1">The sequence shown here is derived from an EMBL/GenBank/DDBJ whole genome shotgun (WGS) entry which is preliminary data.</text>
</comment>
<sequence>MARNEQVERTPDGRYVVIGGRRWRASDPELPDGVREQLTRHLMAARRALARTGDDRDAEQAARARVQLAKVGLGERGTPWWEQTLPERRHRWEGSLRALDDVHDLPHRPTGR</sequence>